<protein>
    <recommendedName>
        <fullName evidence="3">DUF4283 domain-containing protein</fullName>
    </recommendedName>
</protein>
<dbReference type="PANTHER" id="PTHR31286:SF165">
    <property type="entry name" value="DUF4283 DOMAIN-CONTAINING PROTEIN"/>
    <property type="match status" value="1"/>
</dbReference>
<evidence type="ECO:0008006" key="3">
    <source>
        <dbReference type="Google" id="ProtNLM"/>
    </source>
</evidence>
<proteinExistence type="predicted"/>
<dbReference type="PANTHER" id="PTHR31286">
    <property type="entry name" value="GLYCINE-RICH CELL WALL STRUCTURAL PROTEIN 1.8-LIKE"/>
    <property type="match status" value="1"/>
</dbReference>
<sequence length="155" mass="17489">MRVTKWSQVFRPNVESPIVPVWIAMEGLPIHLQDRRALFEISSLIGKPIKIDAATETLARPAVARVCIELDLTKEIPNKVWINCGSYGFAQPVLYENRPRYCGSCLHLGHSVEKCPKAHRELQPKVMPKEPSAVAPKAVTYTEKWIQKTTQTQAT</sequence>
<comment type="caution">
    <text evidence="1">The sequence shown here is derived from an EMBL/GenBank/DDBJ whole genome shotgun (WGS) entry which is preliminary data.</text>
</comment>
<evidence type="ECO:0000313" key="1">
    <source>
        <dbReference type="EMBL" id="CAH9072290.1"/>
    </source>
</evidence>
<dbReference type="AlphaFoldDB" id="A0AAV0CA03"/>
<dbReference type="EMBL" id="CAMAPF010000022">
    <property type="protein sequence ID" value="CAH9072290.1"/>
    <property type="molecule type" value="Genomic_DNA"/>
</dbReference>
<evidence type="ECO:0000313" key="2">
    <source>
        <dbReference type="Proteomes" id="UP001152523"/>
    </source>
</evidence>
<gene>
    <name evidence="1" type="ORF">CEPIT_LOCUS4243</name>
</gene>
<reference evidence="1" key="1">
    <citation type="submission" date="2022-07" db="EMBL/GenBank/DDBJ databases">
        <authorList>
            <person name="Macas J."/>
            <person name="Novak P."/>
            <person name="Neumann P."/>
        </authorList>
    </citation>
    <scope>NUCLEOTIDE SEQUENCE</scope>
</reference>
<name>A0AAV0CA03_9ASTE</name>
<organism evidence="1 2">
    <name type="scientific">Cuscuta epithymum</name>
    <dbReference type="NCBI Taxonomy" id="186058"/>
    <lineage>
        <taxon>Eukaryota</taxon>
        <taxon>Viridiplantae</taxon>
        <taxon>Streptophyta</taxon>
        <taxon>Embryophyta</taxon>
        <taxon>Tracheophyta</taxon>
        <taxon>Spermatophyta</taxon>
        <taxon>Magnoliopsida</taxon>
        <taxon>eudicotyledons</taxon>
        <taxon>Gunneridae</taxon>
        <taxon>Pentapetalae</taxon>
        <taxon>asterids</taxon>
        <taxon>lamiids</taxon>
        <taxon>Solanales</taxon>
        <taxon>Convolvulaceae</taxon>
        <taxon>Cuscuteae</taxon>
        <taxon>Cuscuta</taxon>
        <taxon>Cuscuta subgen. Cuscuta</taxon>
    </lineage>
</organism>
<dbReference type="Proteomes" id="UP001152523">
    <property type="component" value="Unassembled WGS sequence"/>
</dbReference>
<keyword evidence="2" id="KW-1185">Reference proteome</keyword>
<dbReference type="InterPro" id="IPR040256">
    <property type="entry name" value="At4g02000-like"/>
</dbReference>
<accession>A0AAV0CA03</accession>